<keyword evidence="3" id="KW-0964">Secreted</keyword>
<keyword evidence="6" id="KW-1185">Reference proteome</keyword>
<sequence length="148" mass="17359">MFHPLILFLIFNLFISEIGTFSLFRKTRSTAVQGIVMCNGKPQRKVLVKLYEKDTIRDDLIDKTRTNRRGAFRVKGHSKDWGTVKFRVHIYHKCTVTKLDKCRIKYAFSVPPNFVSKGKTPKFTYKLNRIAMRTTDPKGRWGDKDCFH</sequence>
<dbReference type="Gene3D" id="2.60.40.3330">
    <property type="match status" value="1"/>
</dbReference>
<name>A0A0K0E6Q7_STRER</name>
<dbReference type="WBParaSite" id="TCONS_00009825.p1">
    <property type="protein sequence ID" value="TCONS_00009825.p1"/>
    <property type="gene ID" value="XLOC_007554"/>
</dbReference>
<evidence type="ECO:0000256" key="2">
    <source>
        <dbReference type="ARBA" id="ARBA00010112"/>
    </source>
</evidence>
<dbReference type="PANTHER" id="PTHR21700:SF24">
    <property type="entry name" value="TRANSTHYRETIN-LIKE FAMILY PROTEIN"/>
    <property type="match status" value="1"/>
</dbReference>
<evidence type="ECO:0000256" key="3">
    <source>
        <dbReference type="ARBA" id="ARBA00022525"/>
    </source>
</evidence>
<comment type="similarity">
    <text evidence="2">Belongs to the nematode transthyretin-like family.</text>
</comment>
<protein>
    <submittedName>
        <fullName evidence="8">Transthyretin-like family protein</fullName>
    </submittedName>
    <submittedName>
        <fullName evidence="7">Transthyretin-like family-containing protein</fullName>
    </submittedName>
</protein>
<organism evidence="7">
    <name type="scientific">Strongyloides stercoralis</name>
    <name type="common">Threadworm</name>
    <dbReference type="NCBI Taxonomy" id="6248"/>
    <lineage>
        <taxon>Eukaryota</taxon>
        <taxon>Metazoa</taxon>
        <taxon>Ecdysozoa</taxon>
        <taxon>Nematoda</taxon>
        <taxon>Chromadorea</taxon>
        <taxon>Rhabditida</taxon>
        <taxon>Tylenchina</taxon>
        <taxon>Panagrolaimomorpha</taxon>
        <taxon>Strongyloidoidea</taxon>
        <taxon>Strongyloididae</taxon>
        <taxon>Strongyloides</taxon>
    </lineage>
</organism>
<dbReference type="GO" id="GO:0005576">
    <property type="term" value="C:extracellular region"/>
    <property type="evidence" value="ECO:0007669"/>
    <property type="project" value="UniProtKB-SubCell"/>
</dbReference>
<evidence type="ECO:0000313" key="6">
    <source>
        <dbReference type="Proteomes" id="UP000035681"/>
    </source>
</evidence>
<dbReference type="Pfam" id="PF01060">
    <property type="entry name" value="TTR-52"/>
    <property type="match status" value="1"/>
</dbReference>
<keyword evidence="5" id="KW-0472">Membrane</keyword>
<evidence type="ECO:0000313" key="8">
    <source>
        <dbReference type="WBParaSite" id="TCONS_00009825.p1"/>
    </source>
</evidence>
<evidence type="ECO:0000256" key="5">
    <source>
        <dbReference type="SAM" id="Phobius"/>
    </source>
</evidence>
<keyword evidence="4" id="KW-0732">Signal</keyword>
<proteinExistence type="inferred from homology"/>
<dbReference type="PANTHER" id="PTHR21700">
    <property type="entry name" value="TRANSTHYRETIN-LIKE FAMILY PROTEIN-RELATED"/>
    <property type="match status" value="1"/>
</dbReference>
<evidence type="ECO:0000256" key="4">
    <source>
        <dbReference type="ARBA" id="ARBA00022729"/>
    </source>
</evidence>
<keyword evidence="5" id="KW-0812">Transmembrane</keyword>
<comment type="subcellular location">
    <subcellularLocation>
        <location evidence="1">Secreted</location>
    </subcellularLocation>
</comment>
<feature type="transmembrane region" description="Helical" evidence="5">
    <location>
        <begin position="6"/>
        <end position="24"/>
    </location>
</feature>
<keyword evidence="5" id="KW-1133">Transmembrane helix</keyword>
<accession>A0A0K0E6Q7</accession>
<dbReference type="GO" id="GO:0009986">
    <property type="term" value="C:cell surface"/>
    <property type="evidence" value="ECO:0007669"/>
    <property type="project" value="InterPro"/>
</dbReference>
<dbReference type="WBParaSite" id="SSTP_0000518500.1">
    <property type="protein sequence ID" value="SSTP_0000518500.1"/>
    <property type="gene ID" value="SSTP_0000518500"/>
</dbReference>
<evidence type="ECO:0000313" key="7">
    <source>
        <dbReference type="WBParaSite" id="SSTP_0000518500.1"/>
    </source>
</evidence>
<evidence type="ECO:0000256" key="1">
    <source>
        <dbReference type="ARBA" id="ARBA00004613"/>
    </source>
</evidence>
<dbReference type="Proteomes" id="UP000035681">
    <property type="component" value="Unplaced"/>
</dbReference>
<dbReference type="InterPro" id="IPR038479">
    <property type="entry name" value="Transthyretin-like_sf"/>
</dbReference>
<dbReference type="InterPro" id="IPR001534">
    <property type="entry name" value="Transthyretin-like"/>
</dbReference>
<reference evidence="7" key="1">
    <citation type="submission" date="2015-08" db="UniProtKB">
        <authorList>
            <consortium name="WormBaseParasite"/>
        </authorList>
    </citation>
    <scope>IDENTIFICATION</scope>
</reference>
<dbReference type="AlphaFoldDB" id="A0A0K0E6Q7"/>